<dbReference type="STRING" id="188477.A0A3S1BIP6"/>
<dbReference type="OrthoDB" id="6145169at2759"/>
<evidence type="ECO:0000256" key="2">
    <source>
        <dbReference type="ARBA" id="ARBA00022692"/>
    </source>
</evidence>
<dbReference type="PRINTS" id="PR00237">
    <property type="entry name" value="GPCRRHODOPSN"/>
</dbReference>
<sequence length="369" mass="41609">MENFTKVFTSEIQIFLDEFNVLKIFIYQLWFAIILFGLASNTLNITVFVSLGLKDSVTVTLLFLSVSDLINLLLNIPMAIARCIGETYPDHQWPIDRNILYYLLYWPAVVFYDFSSFIAVFLAVVRCLCVARPLRFKSMFTPGRTVTILLSLFLAAFIFRGPVLVTNSLGWAVNPRTNATFVYLRHLDNSEELFKVNDIFNRNIVSWMAYITAITCLVILTSSLLAASRFRQSAQVANNAGPADIRQSTPGAGNSAVKGERPDSSLSGKDLQVVQSVTLICAVFIVSQLPFQTISMVRLFQPGFGFNEKTRVALRFANHISNTCGYLNASVNIFLYYRFNSRYRKTLCSFLPKWIFASQDSPTEGGSKR</sequence>
<dbReference type="AlphaFoldDB" id="A0A3S1BIP6"/>
<dbReference type="PANTHER" id="PTHR46641:SF2">
    <property type="entry name" value="FMRFAMIDE RECEPTOR"/>
    <property type="match status" value="1"/>
</dbReference>
<name>A0A3S1BIP6_ELYCH</name>
<feature type="transmembrane region" description="Helical" evidence="6">
    <location>
        <begin position="25"/>
        <end position="49"/>
    </location>
</feature>
<evidence type="ECO:0000256" key="3">
    <source>
        <dbReference type="ARBA" id="ARBA00022989"/>
    </source>
</evidence>
<keyword evidence="3 6" id="KW-1133">Transmembrane helix</keyword>
<dbReference type="InterPro" id="IPR052954">
    <property type="entry name" value="GPCR-Ligand_Int"/>
</dbReference>
<dbReference type="Pfam" id="PF00001">
    <property type="entry name" value="7tm_1"/>
    <property type="match status" value="1"/>
</dbReference>
<dbReference type="GO" id="GO:0016020">
    <property type="term" value="C:membrane"/>
    <property type="evidence" value="ECO:0007669"/>
    <property type="project" value="UniProtKB-SubCell"/>
</dbReference>
<feature type="transmembrane region" description="Helical" evidence="6">
    <location>
        <begin position="100"/>
        <end position="125"/>
    </location>
</feature>
<evidence type="ECO:0000313" key="8">
    <source>
        <dbReference type="EMBL" id="RUS89232.1"/>
    </source>
</evidence>
<proteinExistence type="predicted"/>
<keyword evidence="4 6" id="KW-0472">Membrane</keyword>
<evidence type="ECO:0000256" key="1">
    <source>
        <dbReference type="ARBA" id="ARBA00004370"/>
    </source>
</evidence>
<dbReference type="Gene3D" id="1.20.1070.10">
    <property type="entry name" value="Rhodopsin 7-helix transmembrane proteins"/>
    <property type="match status" value="1"/>
</dbReference>
<dbReference type="GO" id="GO:0004930">
    <property type="term" value="F:G protein-coupled receptor activity"/>
    <property type="evidence" value="ECO:0007669"/>
    <property type="project" value="InterPro"/>
</dbReference>
<evidence type="ECO:0000256" key="5">
    <source>
        <dbReference type="SAM" id="MobiDB-lite"/>
    </source>
</evidence>
<dbReference type="InterPro" id="IPR017452">
    <property type="entry name" value="GPCR_Rhodpsn_7TM"/>
</dbReference>
<dbReference type="Proteomes" id="UP000271974">
    <property type="component" value="Unassembled WGS sequence"/>
</dbReference>
<evidence type="ECO:0000259" key="7">
    <source>
        <dbReference type="PROSITE" id="PS50262"/>
    </source>
</evidence>
<organism evidence="8 9">
    <name type="scientific">Elysia chlorotica</name>
    <name type="common">Eastern emerald elysia</name>
    <name type="synonym">Sea slug</name>
    <dbReference type="NCBI Taxonomy" id="188477"/>
    <lineage>
        <taxon>Eukaryota</taxon>
        <taxon>Metazoa</taxon>
        <taxon>Spiralia</taxon>
        <taxon>Lophotrochozoa</taxon>
        <taxon>Mollusca</taxon>
        <taxon>Gastropoda</taxon>
        <taxon>Heterobranchia</taxon>
        <taxon>Euthyneura</taxon>
        <taxon>Panpulmonata</taxon>
        <taxon>Sacoglossa</taxon>
        <taxon>Placobranchoidea</taxon>
        <taxon>Plakobranchidae</taxon>
        <taxon>Elysia</taxon>
    </lineage>
</organism>
<comment type="subcellular location">
    <subcellularLocation>
        <location evidence="1">Membrane</location>
    </subcellularLocation>
</comment>
<dbReference type="PROSITE" id="PS50262">
    <property type="entry name" value="G_PROTEIN_RECEP_F1_2"/>
    <property type="match status" value="1"/>
</dbReference>
<evidence type="ECO:0000256" key="4">
    <source>
        <dbReference type="ARBA" id="ARBA00023136"/>
    </source>
</evidence>
<keyword evidence="2 6" id="KW-0812">Transmembrane</keyword>
<keyword evidence="9" id="KW-1185">Reference proteome</keyword>
<dbReference type="SUPFAM" id="SSF81321">
    <property type="entry name" value="Family A G protein-coupled receptor-like"/>
    <property type="match status" value="1"/>
</dbReference>
<feature type="transmembrane region" description="Helical" evidence="6">
    <location>
        <begin position="61"/>
        <end position="80"/>
    </location>
</feature>
<evidence type="ECO:0000256" key="6">
    <source>
        <dbReference type="SAM" id="Phobius"/>
    </source>
</evidence>
<comment type="caution">
    <text evidence="8">The sequence shown here is derived from an EMBL/GenBank/DDBJ whole genome shotgun (WGS) entry which is preliminary data.</text>
</comment>
<reference evidence="8 9" key="1">
    <citation type="submission" date="2019-01" db="EMBL/GenBank/DDBJ databases">
        <title>A draft genome assembly of the solar-powered sea slug Elysia chlorotica.</title>
        <authorList>
            <person name="Cai H."/>
            <person name="Li Q."/>
            <person name="Fang X."/>
            <person name="Li J."/>
            <person name="Curtis N.E."/>
            <person name="Altenburger A."/>
            <person name="Shibata T."/>
            <person name="Feng M."/>
            <person name="Maeda T."/>
            <person name="Schwartz J.A."/>
            <person name="Shigenobu S."/>
            <person name="Lundholm N."/>
            <person name="Nishiyama T."/>
            <person name="Yang H."/>
            <person name="Hasebe M."/>
            <person name="Li S."/>
            <person name="Pierce S.K."/>
            <person name="Wang J."/>
        </authorList>
    </citation>
    <scope>NUCLEOTIDE SEQUENCE [LARGE SCALE GENOMIC DNA]</scope>
    <source>
        <strain evidence="8">EC2010</strain>
        <tissue evidence="8">Whole organism of an adult</tissue>
    </source>
</reference>
<accession>A0A3S1BIP6</accession>
<feature type="domain" description="G-protein coupled receptors family 1 profile" evidence="7">
    <location>
        <begin position="40"/>
        <end position="336"/>
    </location>
</feature>
<feature type="region of interest" description="Disordered" evidence="5">
    <location>
        <begin position="241"/>
        <end position="267"/>
    </location>
</feature>
<evidence type="ECO:0000313" key="9">
    <source>
        <dbReference type="Proteomes" id="UP000271974"/>
    </source>
</evidence>
<protein>
    <recommendedName>
        <fullName evidence="7">G-protein coupled receptors family 1 profile domain-containing protein</fullName>
    </recommendedName>
</protein>
<dbReference type="PANTHER" id="PTHR46641">
    <property type="entry name" value="FMRFAMIDE RECEPTOR-RELATED"/>
    <property type="match status" value="1"/>
</dbReference>
<gene>
    <name evidence="8" type="ORF">EGW08_002975</name>
</gene>
<dbReference type="InterPro" id="IPR000276">
    <property type="entry name" value="GPCR_Rhodpsn"/>
</dbReference>
<dbReference type="EMBL" id="RQTK01000061">
    <property type="protein sequence ID" value="RUS89232.1"/>
    <property type="molecule type" value="Genomic_DNA"/>
</dbReference>
<feature type="transmembrane region" description="Helical" evidence="6">
    <location>
        <begin position="207"/>
        <end position="227"/>
    </location>
</feature>
<feature type="transmembrane region" description="Helical" evidence="6">
    <location>
        <begin position="146"/>
        <end position="165"/>
    </location>
</feature>